<accession>A0A2D3WC46</accession>
<name>A0A2D3WC46_9BACT</name>
<sequence>MTTATSYDAYRSHELNIQMKTSSGDMLSLNFENEQSLSLNEKTTSNSKEQSFSFSSMQAFSFNLDSNGITEQDQKEINAFMKKAQPYIDKFMKELEEENQTSPINKIASDVTKLIGNLKNSDENVKNHAKKGTVDLFDNAVKEIKSNEKMIEEAQKLMQKIIDGFDKMFELIYA</sequence>
<reference evidence="1 2" key="1">
    <citation type="journal article" date="2017" name="Front. Microbiol.">
        <title>Comparative Genomic Analysis of the Class Epsilonproteobacteria and Proposed Reclassification to Epsilonbacteraeota (phyl. nov.).</title>
        <authorList>
            <person name="Waite D.W."/>
            <person name="Vanwonterghem I."/>
            <person name="Rinke C."/>
            <person name="Parks D.H."/>
            <person name="Zhang Y."/>
            <person name="Takai K."/>
            <person name="Sievert S.M."/>
            <person name="Simon J."/>
            <person name="Campbell B.J."/>
            <person name="Hanson T.E."/>
            <person name="Woyke T."/>
            <person name="Klotz M.G."/>
            <person name="Hugenholtz P."/>
        </authorList>
    </citation>
    <scope>NUCLEOTIDE SEQUENCE [LARGE SCALE GENOMIC DNA]</scope>
    <source>
        <strain evidence="1">UBA12443</strain>
    </source>
</reference>
<evidence type="ECO:0000313" key="2">
    <source>
        <dbReference type="Proteomes" id="UP000228859"/>
    </source>
</evidence>
<dbReference type="Proteomes" id="UP000228859">
    <property type="component" value="Unassembled WGS sequence"/>
</dbReference>
<dbReference type="EMBL" id="DLUI01000058">
    <property type="protein sequence ID" value="DAB38882.1"/>
    <property type="molecule type" value="Genomic_DNA"/>
</dbReference>
<dbReference type="RefSeq" id="WP_294895601.1">
    <property type="nucleotide sequence ID" value="NZ_DLUI01000058.1"/>
</dbReference>
<gene>
    <name evidence="1" type="ORF">CFH83_03670</name>
</gene>
<evidence type="ECO:0000313" key="1">
    <source>
        <dbReference type="EMBL" id="DAB38882.1"/>
    </source>
</evidence>
<proteinExistence type="predicted"/>
<protein>
    <recommendedName>
        <fullName evidence="3">ATP/GTP-binding protein</fullName>
    </recommendedName>
</protein>
<dbReference type="AlphaFoldDB" id="A0A2D3WC46"/>
<organism evidence="1 2">
    <name type="scientific">Sulfuricurvum kujiense</name>
    <dbReference type="NCBI Taxonomy" id="148813"/>
    <lineage>
        <taxon>Bacteria</taxon>
        <taxon>Pseudomonadati</taxon>
        <taxon>Campylobacterota</taxon>
        <taxon>Epsilonproteobacteria</taxon>
        <taxon>Campylobacterales</taxon>
        <taxon>Sulfurimonadaceae</taxon>
        <taxon>Sulfuricurvum</taxon>
    </lineage>
</organism>
<comment type="caution">
    <text evidence="1">The sequence shown here is derived from an EMBL/GenBank/DDBJ whole genome shotgun (WGS) entry which is preliminary data.</text>
</comment>
<evidence type="ECO:0008006" key="3">
    <source>
        <dbReference type="Google" id="ProtNLM"/>
    </source>
</evidence>